<evidence type="ECO:0000256" key="10">
    <source>
        <dbReference type="ARBA" id="ARBA00023186"/>
    </source>
</evidence>
<dbReference type="RefSeq" id="WP_091097851.1">
    <property type="nucleotide sequence ID" value="NZ_FNXE01000015.1"/>
</dbReference>
<dbReference type="Pfam" id="PF02096">
    <property type="entry name" value="60KD_IMP"/>
    <property type="match status" value="1"/>
</dbReference>
<keyword evidence="5 13" id="KW-1003">Cell membrane</keyword>
<feature type="region of interest" description="Disordered" evidence="14">
    <location>
        <begin position="593"/>
        <end position="624"/>
    </location>
</feature>
<evidence type="ECO:0000256" key="11">
    <source>
        <dbReference type="ARBA" id="ARBA00033245"/>
    </source>
</evidence>
<dbReference type="AlphaFoldDB" id="A0A1H6KU70"/>
<dbReference type="CDD" id="cd20070">
    <property type="entry name" value="5TM_YidC_Alb3"/>
    <property type="match status" value="1"/>
</dbReference>
<dbReference type="NCBIfam" id="TIGR03592">
    <property type="entry name" value="yidC_oxa1_cterm"/>
    <property type="match status" value="1"/>
</dbReference>
<feature type="transmembrane region" description="Helical" evidence="13">
    <location>
        <begin position="345"/>
        <end position="365"/>
    </location>
</feature>
<evidence type="ECO:0000256" key="13">
    <source>
        <dbReference type="HAMAP-Rule" id="MF_01810"/>
    </source>
</evidence>
<keyword evidence="7 13" id="KW-0653">Protein transport</keyword>
<evidence type="ECO:0000256" key="9">
    <source>
        <dbReference type="ARBA" id="ARBA00023136"/>
    </source>
</evidence>
<evidence type="ECO:0000256" key="3">
    <source>
        <dbReference type="ARBA" id="ARBA00015325"/>
    </source>
</evidence>
<dbReference type="EMBL" id="FNXE01000015">
    <property type="protein sequence ID" value="SEH77116.1"/>
    <property type="molecule type" value="Genomic_DNA"/>
</dbReference>
<evidence type="ECO:0000256" key="2">
    <source>
        <dbReference type="ARBA" id="ARBA00010527"/>
    </source>
</evidence>
<comment type="subunit">
    <text evidence="13">Interacts with the Sec translocase complex via SecD. Specifically interacts with transmembrane segments of nascent integral membrane proteins during membrane integration.</text>
</comment>
<dbReference type="NCBIfam" id="TIGR03593">
    <property type="entry name" value="yidC_nterm"/>
    <property type="match status" value="1"/>
</dbReference>
<proteinExistence type="inferred from homology"/>
<feature type="domain" description="Membrane insertase YidC/Oxa/ALB C-terminal" evidence="15">
    <location>
        <begin position="375"/>
        <end position="577"/>
    </location>
</feature>
<dbReference type="PRINTS" id="PR00701">
    <property type="entry name" value="60KDINNERMP"/>
</dbReference>
<dbReference type="NCBIfam" id="NF002359">
    <property type="entry name" value="PRK01318.2-6"/>
    <property type="match status" value="1"/>
</dbReference>
<dbReference type="STRING" id="1159016.SAMN02927937_01343"/>
<dbReference type="PANTHER" id="PTHR12428">
    <property type="entry name" value="OXA1"/>
    <property type="match status" value="1"/>
</dbReference>
<feature type="transmembrane region" description="Helical" evidence="13">
    <location>
        <begin position="439"/>
        <end position="460"/>
    </location>
</feature>
<feature type="domain" description="Membrane insertase YidC N-terminal" evidence="16">
    <location>
        <begin position="91"/>
        <end position="361"/>
    </location>
</feature>
<dbReference type="PANTHER" id="PTHR12428:SF65">
    <property type="entry name" value="CYTOCHROME C OXIDASE ASSEMBLY PROTEIN COX18, MITOCHONDRIAL"/>
    <property type="match status" value="1"/>
</dbReference>
<dbReference type="InterPro" id="IPR047196">
    <property type="entry name" value="YidC_ALB_C"/>
</dbReference>
<dbReference type="Proteomes" id="UP000199634">
    <property type="component" value="Unassembled WGS sequence"/>
</dbReference>
<keyword evidence="10 13" id="KW-0143">Chaperone</keyword>
<dbReference type="GO" id="GO:0005886">
    <property type="term" value="C:plasma membrane"/>
    <property type="evidence" value="ECO:0007669"/>
    <property type="project" value="UniProtKB-SubCell"/>
</dbReference>
<feature type="transmembrane region" description="Helical" evidence="13">
    <location>
        <begin position="371"/>
        <end position="389"/>
    </location>
</feature>
<evidence type="ECO:0000256" key="8">
    <source>
        <dbReference type="ARBA" id="ARBA00022989"/>
    </source>
</evidence>
<dbReference type="InterPro" id="IPR028053">
    <property type="entry name" value="Membr_insert_YidC_N"/>
</dbReference>
<gene>
    <name evidence="13" type="primary">yidC</name>
    <name evidence="17" type="ORF">SAMN02927937_01343</name>
</gene>
<evidence type="ECO:0000256" key="5">
    <source>
        <dbReference type="ARBA" id="ARBA00022475"/>
    </source>
</evidence>
<evidence type="ECO:0000313" key="18">
    <source>
        <dbReference type="Proteomes" id="UP000199634"/>
    </source>
</evidence>
<evidence type="ECO:0000256" key="4">
    <source>
        <dbReference type="ARBA" id="ARBA00022448"/>
    </source>
</evidence>
<evidence type="ECO:0000259" key="16">
    <source>
        <dbReference type="Pfam" id="PF14849"/>
    </source>
</evidence>
<evidence type="ECO:0000313" key="17">
    <source>
        <dbReference type="EMBL" id="SEH77116.1"/>
    </source>
</evidence>
<dbReference type="CDD" id="cd19961">
    <property type="entry name" value="EcYidC-like_peri"/>
    <property type="match status" value="1"/>
</dbReference>
<feature type="compositionally biased region" description="Low complexity" evidence="14">
    <location>
        <begin position="604"/>
        <end position="624"/>
    </location>
</feature>
<evidence type="ECO:0000256" key="6">
    <source>
        <dbReference type="ARBA" id="ARBA00022692"/>
    </source>
</evidence>
<feature type="transmembrane region" description="Helical" evidence="13">
    <location>
        <begin position="560"/>
        <end position="576"/>
    </location>
</feature>
<dbReference type="InterPro" id="IPR028055">
    <property type="entry name" value="YidC/Oxa/ALB_C"/>
</dbReference>
<organism evidence="17 18">
    <name type="scientific">Paenimyroides marinum</name>
    <dbReference type="NCBI Taxonomy" id="1159016"/>
    <lineage>
        <taxon>Bacteria</taxon>
        <taxon>Pseudomonadati</taxon>
        <taxon>Bacteroidota</taxon>
        <taxon>Flavobacteriia</taxon>
        <taxon>Flavobacteriales</taxon>
        <taxon>Flavobacteriaceae</taxon>
        <taxon>Paenimyroides</taxon>
    </lineage>
</organism>
<name>A0A1H6KU70_9FLAO</name>
<sequence>MEEKKLDKSSLIGMALITVLLVWMMSGNMFSDKKDDKTKETTTTETVAKTPIDQLAATAQNDTLAHEQLKNELGLFAYGATLPSVANAKDVEVDNGVLKIVFSNKGGYIKEATVNNQKRISSTNDDLVKIIANNNSKLDLKIATKDNRVLNTKDMLFEPTVTKEGENTVVSMKLKTSETAYLEYRYVLKPDDYMLDLSIKSVGLSSVLNTANPAELTWQLKATRNEKSNTYENRYAEIVYEYDGGKDDYLNPAKTTTEEAKEVTYVAFKQHLFTSVLLTDTAIKTAKLSQQNLVKEENDDAYLKDFEAVLPLEYKGGELTYNMNLYMGPTDYNVLNKYDRNLDEIVPLGWGIFGWLNKLIIIPLFTLLTNLIPHGIAIVLFTIVIRLIMSPIQYKSYVSQAKMKVIRPEVNEINEKYSKDPMKKQQETMKLYNKAGVNPMAGCIPMFIQLPVFYALFSFFPSAFDLRQKAFLWADDLSSYDSVFTLPFKIPFYGNHVALFPILAALATFVYMKMTTGDQAAMTPQQEGMPDMSKLMKVMIYISPIMMLFFFNNYASGLSLYYFISNLITIGIMYVIKNKIVTEDKVKTIIETNKSKEKPKSKFQQKMQQMMDQAQQQQNAQKKK</sequence>
<dbReference type="InterPro" id="IPR001708">
    <property type="entry name" value="YidC/ALB3/OXA1/COX18"/>
</dbReference>
<keyword evidence="8 13" id="KW-1133">Transmembrane helix</keyword>
<dbReference type="OrthoDB" id="9780552at2"/>
<keyword evidence="18" id="KW-1185">Reference proteome</keyword>
<comment type="subcellular location">
    <subcellularLocation>
        <location evidence="1">Cell inner membrane</location>
        <topology evidence="1">Multi-pass membrane protein</topology>
    </subcellularLocation>
    <subcellularLocation>
        <location evidence="13">Cell membrane</location>
        <topology evidence="13">Multi-pass membrane protein</topology>
    </subcellularLocation>
</comment>
<feature type="transmembrane region" description="Helical" evidence="13">
    <location>
        <begin position="492"/>
        <end position="514"/>
    </location>
</feature>
<dbReference type="Pfam" id="PF14849">
    <property type="entry name" value="YidC_periplas"/>
    <property type="match status" value="1"/>
</dbReference>
<feature type="transmembrane region" description="Helical" evidence="13">
    <location>
        <begin position="535"/>
        <end position="554"/>
    </location>
</feature>
<dbReference type="GO" id="GO:0032977">
    <property type="term" value="F:membrane insertase activity"/>
    <property type="evidence" value="ECO:0007669"/>
    <property type="project" value="InterPro"/>
</dbReference>
<reference evidence="17 18" key="1">
    <citation type="submission" date="2016-10" db="EMBL/GenBank/DDBJ databases">
        <authorList>
            <person name="de Groot N.N."/>
        </authorList>
    </citation>
    <scope>NUCLEOTIDE SEQUENCE [LARGE SCALE GENOMIC DNA]</scope>
    <source>
        <strain evidence="17 18">CGMCC 1.10825</strain>
    </source>
</reference>
<evidence type="ECO:0000256" key="1">
    <source>
        <dbReference type="ARBA" id="ARBA00004429"/>
    </source>
</evidence>
<keyword evidence="4 13" id="KW-0813">Transport</keyword>
<feature type="transmembrane region" description="Helical" evidence="13">
    <location>
        <begin position="12"/>
        <end position="30"/>
    </location>
</feature>
<evidence type="ECO:0000256" key="7">
    <source>
        <dbReference type="ARBA" id="ARBA00022927"/>
    </source>
</evidence>
<keyword evidence="9 13" id="KW-0472">Membrane</keyword>
<comment type="similarity">
    <text evidence="2 13">Belongs to the OXA1/ALB3/YidC family. Type 1 subfamily.</text>
</comment>
<evidence type="ECO:0000259" key="15">
    <source>
        <dbReference type="Pfam" id="PF02096"/>
    </source>
</evidence>
<accession>A0A1H6KU70</accession>
<dbReference type="HAMAP" id="MF_01810">
    <property type="entry name" value="YidC_type1"/>
    <property type="match status" value="1"/>
</dbReference>
<dbReference type="GO" id="GO:0051205">
    <property type="term" value="P:protein insertion into membrane"/>
    <property type="evidence" value="ECO:0007669"/>
    <property type="project" value="TreeGrafter"/>
</dbReference>
<keyword evidence="6 13" id="KW-0812">Transmembrane</keyword>
<dbReference type="NCBIfam" id="NF002356">
    <property type="entry name" value="PRK01318.2-3"/>
    <property type="match status" value="1"/>
</dbReference>
<dbReference type="GO" id="GO:0015031">
    <property type="term" value="P:protein transport"/>
    <property type="evidence" value="ECO:0007669"/>
    <property type="project" value="UniProtKB-KW"/>
</dbReference>
<evidence type="ECO:0000256" key="12">
    <source>
        <dbReference type="ARBA" id="ARBA00033342"/>
    </source>
</evidence>
<evidence type="ECO:0000256" key="14">
    <source>
        <dbReference type="SAM" id="MobiDB-lite"/>
    </source>
</evidence>
<comment type="function">
    <text evidence="13">Required for the insertion and/or proper folding and/or complex formation of integral membrane proteins into the membrane. Involved in integration of membrane proteins that insert both dependently and independently of the Sec translocase complex, as well as at least some lipoproteins. Aids folding of multispanning membrane proteins.</text>
</comment>
<dbReference type="InterPro" id="IPR019998">
    <property type="entry name" value="Membr_insert_YidC"/>
</dbReference>
<dbReference type="Gene3D" id="2.70.98.90">
    <property type="match status" value="1"/>
</dbReference>
<protein>
    <recommendedName>
        <fullName evidence="3 13">Membrane protein insertase YidC</fullName>
    </recommendedName>
    <alternativeName>
        <fullName evidence="12 13">Foldase YidC</fullName>
    </alternativeName>
    <alternativeName>
        <fullName evidence="11 13">Membrane integrase YidC</fullName>
    </alternativeName>
    <alternativeName>
        <fullName evidence="13">Membrane protein YidC</fullName>
    </alternativeName>
</protein>
<dbReference type="InterPro" id="IPR038221">
    <property type="entry name" value="YidC_periplasmic_sf"/>
</dbReference>